<dbReference type="RefSeq" id="XP_033766199.1">
    <property type="nucleotide sequence ID" value="XM_033910308.1"/>
</dbReference>
<protein>
    <submittedName>
        <fullName evidence="1">Uncharacterized protein</fullName>
    </submittedName>
</protein>
<dbReference type="GeneID" id="54630471"/>
<reference evidence="1" key="3">
    <citation type="submission" date="2025-07" db="EMBL/GenBank/DDBJ databases">
        <authorList>
            <consortium name="NCBI Genome Project"/>
        </authorList>
    </citation>
    <scope>NUCLEOTIDE SEQUENCE</scope>
    <source>
        <strain evidence="1">CBS432</strain>
    </source>
</reference>
<accession>A0A8B8UR25</accession>
<dbReference type="KEGG" id="spao:SPAR_G00770"/>
<reference evidence="1" key="2">
    <citation type="submission" date="2020-01" db="EMBL/GenBank/DDBJ databases">
        <title>Population-level Yeast Reference Genomes.</title>
        <authorList>
            <person name="Yue J.-X."/>
        </authorList>
    </citation>
    <scope>NUCLEOTIDE SEQUENCE</scope>
    <source>
        <strain evidence="1">CBS432</strain>
    </source>
</reference>
<dbReference type="VEuPathDB" id="FungiDB:SPAR_G00770"/>
<reference evidence="1" key="1">
    <citation type="journal article" date="2017" name="Nat. Genet.">
        <title>Contrasting evolutionary genome dynamics between domesticated and wild yeasts.</title>
        <authorList>
            <person name="Yue J.X."/>
            <person name="Li J."/>
            <person name="Aigrain L."/>
            <person name="Hallin J."/>
            <person name="Persson K."/>
            <person name="Oliver K."/>
            <person name="Bergstrom A."/>
            <person name="Coupland P."/>
            <person name="Warringer J."/>
            <person name="Lagomarsino M.C."/>
            <person name="Fischer G."/>
            <person name="Durbin R."/>
            <person name="Liti G."/>
        </authorList>
    </citation>
    <scope>NUCLEOTIDE SEQUENCE</scope>
    <source>
        <strain evidence="1">CBS432</strain>
    </source>
</reference>
<sequence>MVPNLPGFYYDRERRRYFRISENRSIPTPGTTSQYSKDNIKRQSVQARYDKELFIIKRKRQQTLQKYKISLLNPLERAFRPLPYEKYIIGLGMQYAFHSHSEGHNSHRSITTKSLNVPNIMQIGVLANYILLVTQEGSYQNKLAFATSKGYIVGFSSLDNCSEENFFIGFSMAEFNPVLKYKSEPTDLFKTMKLERTIAAKEGPSHYFYHNINSRSNVHTFAIFMQDPSSLKLLKVRQVKLKENCQVHDSLVVGDTLIVTVNDCCHFYDFVPETFPNPYVFFPGRSSRKSKKRSDITSLSFRLQGDALLPPKKSNSAVFYIGYRNGDSMAMTFSNITNMTLLQCLRTNDMTLKRQNQPIRSFLKSIVSIKALNNKGLIIMSGMAEKEDVQQLIIADTFLEDTLAEKPVISFKTKFLNVTKDTEIFEVSDDGRYFIYGSTSARNGKGDFEVFCTVLSGNLGYEKSEGGNITLYPIRVMKDYCRLENPQSEFIHLHSAFMPSMHVKMRGTVGTLCRQNDTSPHDISEEVLSQKVCCLIRREDSPYNGANVLVTSALV</sequence>
<organism evidence="1">
    <name type="scientific">Saccharomyces paradoxus</name>
    <name type="common">Yeast</name>
    <name type="synonym">Saccharomyces douglasii</name>
    <dbReference type="NCBI Taxonomy" id="27291"/>
    <lineage>
        <taxon>Eukaryota</taxon>
        <taxon>Fungi</taxon>
        <taxon>Dikarya</taxon>
        <taxon>Ascomycota</taxon>
        <taxon>Saccharomycotina</taxon>
        <taxon>Saccharomycetes</taxon>
        <taxon>Saccharomycetales</taxon>
        <taxon>Saccharomycetaceae</taxon>
        <taxon>Saccharomyces</taxon>
    </lineage>
</organism>
<dbReference type="OrthoDB" id="128867at2759"/>
<evidence type="ECO:0000313" key="1">
    <source>
        <dbReference type="RefSeq" id="XP_033766199.1"/>
    </source>
</evidence>
<proteinExistence type="predicted"/>
<reference evidence="1" key="4">
    <citation type="submission" date="2025-08" db="UniProtKB">
        <authorList>
            <consortium name="RefSeq"/>
        </authorList>
    </citation>
    <scope>IDENTIFICATION</scope>
    <source>
        <strain evidence="1">CBS432</strain>
    </source>
</reference>
<gene>
    <name evidence="1" type="ORF">SPAR_G00770</name>
</gene>
<name>A0A8B8UR25_SACPA</name>
<dbReference type="AlphaFoldDB" id="A0A8B8UR25"/>